<comment type="subcellular location">
    <subcellularLocation>
        <location evidence="1">Membrane</location>
        <topology evidence="1">Multi-pass membrane protein</topology>
    </subcellularLocation>
</comment>
<evidence type="ECO:0000256" key="1">
    <source>
        <dbReference type="ARBA" id="ARBA00004141"/>
    </source>
</evidence>
<evidence type="ECO:0000313" key="6">
    <source>
        <dbReference type="Proteomes" id="UP000046393"/>
    </source>
</evidence>
<dbReference type="WBParaSite" id="SMUV_0001002401-mRNA-1">
    <property type="protein sequence ID" value="SMUV_0001002401-mRNA-1"/>
    <property type="gene ID" value="SMUV_0001002401"/>
</dbReference>
<name>A0A0N5AYI2_9BILA</name>
<evidence type="ECO:0000256" key="5">
    <source>
        <dbReference type="SAM" id="Phobius"/>
    </source>
</evidence>
<dbReference type="PANTHER" id="PTHR13377:SF3">
    <property type="entry name" value="TRANSMEMBRANE PROTEIN 115"/>
    <property type="match status" value="1"/>
</dbReference>
<dbReference type="Proteomes" id="UP000046393">
    <property type="component" value="Unplaced"/>
</dbReference>
<evidence type="ECO:0000256" key="4">
    <source>
        <dbReference type="ARBA" id="ARBA00023136"/>
    </source>
</evidence>
<evidence type="ECO:0000256" key="2">
    <source>
        <dbReference type="ARBA" id="ARBA00022692"/>
    </source>
</evidence>
<dbReference type="STRING" id="451379.A0A0N5AYI2"/>
<keyword evidence="3 5" id="KW-1133">Transmembrane helix</keyword>
<dbReference type="GO" id="GO:0005794">
    <property type="term" value="C:Golgi apparatus"/>
    <property type="evidence" value="ECO:0007669"/>
    <property type="project" value="TreeGrafter"/>
</dbReference>
<accession>A0A0N5AYI2</accession>
<reference evidence="7" key="1">
    <citation type="submission" date="2017-02" db="UniProtKB">
        <authorList>
            <consortium name="WormBaseParasite"/>
        </authorList>
    </citation>
    <scope>IDENTIFICATION</scope>
</reference>
<evidence type="ECO:0000313" key="7">
    <source>
        <dbReference type="WBParaSite" id="SMUV_0001002401-mRNA-1"/>
    </source>
</evidence>
<feature type="transmembrane region" description="Helical" evidence="5">
    <location>
        <begin position="42"/>
        <end position="64"/>
    </location>
</feature>
<evidence type="ECO:0000256" key="3">
    <source>
        <dbReference type="ARBA" id="ARBA00022989"/>
    </source>
</evidence>
<proteinExistence type="predicted"/>
<dbReference type="InterPro" id="IPR013861">
    <property type="entry name" value="TMEM115/Pdh1/Rbl19"/>
</dbReference>
<dbReference type="GO" id="GO:0006890">
    <property type="term" value="P:retrograde vesicle-mediated transport, Golgi to endoplasmic reticulum"/>
    <property type="evidence" value="ECO:0007669"/>
    <property type="project" value="InterPro"/>
</dbReference>
<organism evidence="6 7">
    <name type="scientific">Syphacia muris</name>
    <dbReference type="NCBI Taxonomy" id="451379"/>
    <lineage>
        <taxon>Eukaryota</taxon>
        <taxon>Metazoa</taxon>
        <taxon>Ecdysozoa</taxon>
        <taxon>Nematoda</taxon>
        <taxon>Chromadorea</taxon>
        <taxon>Rhabditida</taxon>
        <taxon>Spirurina</taxon>
        <taxon>Oxyuridomorpha</taxon>
        <taxon>Oxyuroidea</taxon>
        <taxon>Oxyuridae</taxon>
        <taxon>Syphacia</taxon>
    </lineage>
</organism>
<dbReference type="GO" id="GO:0016020">
    <property type="term" value="C:membrane"/>
    <property type="evidence" value="ECO:0007669"/>
    <property type="project" value="UniProtKB-SubCell"/>
</dbReference>
<keyword evidence="2 5" id="KW-0812">Transmembrane</keyword>
<dbReference type="AlphaFoldDB" id="A0A0N5AYI2"/>
<sequence length="261" mass="30701">MFAGFLFSFVPLFYEVFTLTGAQLVRFEIWRLITHCFIERNLLLLMFSTYAFLVLQSFIIYLFIKLHNSQVVHLSYLPDSILLTTPVCRFKNTHLPAIAVFFACIFAAFGMLRWIAILQMIFGVQVAWMYLRFYQYHEDGEPKGDPSEHFAWATLFPSKLQPLMNWIGTMFYVVSIRLRICKPVIRRIDISHLESISILPTSQSKEAERKRQKAIRDLTERLSRSQRDDTGNWPEMDIADDEVEIKQEAETSQEVHFFILH</sequence>
<dbReference type="PANTHER" id="PTHR13377">
    <property type="entry name" value="PLACENTAL PROTEIN 6"/>
    <property type="match status" value="1"/>
</dbReference>
<protein>
    <submittedName>
        <fullName evidence="7">RSN1_7TM domain-containing protein</fullName>
    </submittedName>
</protein>
<feature type="transmembrane region" description="Helical" evidence="5">
    <location>
        <begin position="98"/>
        <end position="122"/>
    </location>
</feature>
<keyword evidence="4 5" id="KW-0472">Membrane</keyword>
<keyword evidence="6" id="KW-1185">Reference proteome</keyword>